<evidence type="ECO:0000256" key="4">
    <source>
        <dbReference type="ARBA" id="ARBA00023180"/>
    </source>
</evidence>
<evidence type="ECO:0000313" key="7">
    <source>
        <dbReference type="EMBL" id="KAL3669536.1"/>
    </source>
</evidence>
<comment type="caution">
    <text evidence="7">The sequence shown here is derived from an EMBL/GenBank/DDBJ whole genome shotgun (WGS) entry which is preliminary data.</text>
</comment>
<keyword evidence="1" id="KW-0732">Signal</keyword>
<dbReference type="PANTHER" id="PTHR36220:SF1">
    <property type="entry name" value="GAMMA TUBULIN COMPLEX COMPONENT C-TERMINAL DOMAIN-CONTAINING PROTEIN"/>
    <property type="match status" value="1"/>
</dbReference>
<dbReference type="InterPro" id="IPR003644">
    <property type="entry name" value="Calx_beta"/>
</dbReference>
<feature type="domain" description="Calx-beta" evidence="6">
    <location>
        <begin position="2260"/>
        <end position="2305"/>
    </location>
</feature>
<dbReference type="Gene3D" id="2.130.10.130">
    <property type="entry name" value="Integrin alpha, N-terminal"/>
    <property type="match status" value="1"/>
</dbReference>
<evidence type="ECO:0000256" key="3">
    <source>
        <dbReference type="ARBA" id="ARBA00022837"/>
    </source>
</evidence>
<dbReference type="PROSITE" id="PS51470">
    <property type="entry name" value="FG_GAP"/>
    <property type="match status" value="1"/>
</dbReference>
<feature type="repeat" description="FG-GAP" evidence="5">
    <location>
        <begin position="1756"/>
        <end position="1811"/>
    </location>
</feature>
<dbReference type="Proteomes" id="UP001632037">
    <property type="component" value="Unassembled WGS sequence"/>
</dbReference>
<sequence>MPYGVGARVSVQVTFSDEVAMKGAPILELASSVNNAGANGKAVAVATTTVWSSTYAFEYDVVATDITTDLEYTSTTALSLNGGMITDRNGKTPILTLPALGSANSLAGTSAVVIDTTGPAITSVSCTAPGDGEYGTGQLIYLLVQFSQPVSVYGSPLLPVALTAVGGTGGTRTAVFSSGNNTNTLSFVYTVQSGDATTKLDVTANINVNGGFIKHFSQRPTTDAIVTMSTVPSKLSSANTIVIDAAIPSIDAAVGVTSGTSNGMYAPGDEIKILVTFTKPVTVTGYPRLFLETGPIKRPAGYTSGSGSKVLTFVYRVSAGDTAGSGFLNYRDDQALSLNGGTITRFLAGSTTTFGASAVVSLAATTLASKALANNAQLTIDGLPPTVTRIFVASAPSTTVTRGEEVAIGISFSELVMVDTTKGVPTLQMDVGDYNRQAVYKSGTGSQSLLFVYTVSLGDRAPAGANYRSRSALLLNGATIRRASMSPTLDAYLTLPDPPSLSPQIIVDRAWASVTKITTLTADVATGAYGTKQVITLSLKFSEEVAMTGIKAPALKISTGTVVPYASGSSTPTLVFIHIVKDEEATSWLDKFDNNAVVCDAPDCQVINYNGQDADLSLTGISLSPANIVIDTSAPRVLSVYALTAAPTVNEGSFVVGDVIQIVVKMDLEVFIDPPPSAYPDKAPMLLLNTVKGGKPVLCQGYSNNDRRLLLFKYVVEVGDAAIDLKYIDQSALTLNSGQSSIKRFSTTPTTDAVLTLPAPAPLGVSLSVDGRKVPTVLKVSSSIANGLYRCGDQIDLTVTFSLHVIVKGTPFLWLDMGSVSRKALYASGSGTKELTFIYTVQEGDYSVDMEYVDHHSLDSTTPVNDTTPTAILHLSTNPTTVADVNLPYPSTQGSLSYNKNLQVNGRKPSIVSTRFVSTDGLYKVSDTVVMEVEFSSCVVIDRGPLGAQGPTPRLRFQPSPVSSFSTSAATTITRYGVYVGGSPGTALRFQYTIKRGDTALDLDYADTKALELNGARILTCTANANVPPTQNADLHLNPPGGRLLGATVKPIIFGVATFTDLVVDRLGFHYRAKFSTLYDQTLLETSANFDVLSSAVYGLRSSPYAIGDQLGASVDVDGDTLVLGGPGASQPVAAVQIVTALGDAKTYVNEIQVLQTSAKQQPAVQVLTSTAAPGESIGGFFYLKLGYVGPTRRLAYNTDPIQMSVALEMDLGFGLQTVSVTREPNTYCACSNGYVWSITFLYAEGPLETLTVVSSQLTGRQASIGDGRGGLAAVVSVPSTSLGGTMTLQLGNSFTRPIKYNEDEAELMTILTRDLSLNIWSVSRSLPSPMGAYTWSITFTASGTLYNVPQLLPQGVLLTGNGAGLTVRTERDGQGRLSGFFRLRFRTDIFPNDETADIPVDASGHDVEVALENLVSVNDVTVDRTTAMNAYGGYSWSITFVQVNTKNDYGPIVDTSGNLPALIPIITKLKGTNARVAIQVGGYQPSSLASDSSSTNAGLPGGSAGMVAVFTRGNNDWKQQGSTIEGHDTRGGDLFGSSVSLQGNTLLVGAPAAAIFGDFEKQSLLCDADGGYLRFLFNGKASNPVAFDANMQDLQSAIVAVMSVDYGEVQIDTSFNILCAGVEIKLTLRAGDHGDDFGNIPDLVVESSALTKGAGAGTAQMHEYSAGTFRSDGPSAKGLQCGAAYIFTRDKVLKTWSEYTKFAPPAEQIATAREFGAAVAFSDPFAVVGAPGAFDEEGRVFVYQFNGVDKWLLFQTLSAAPNVMTSGDRFGESVAISGTATTTIVVGAPGYASNAGAVFVFDLVGGYFLSRQLLMRVTADMVSGDRFGNAVDLDMVSTYTLVVAAHRHAHLSDGAASGADSGVVLVFVRRSSNDIFFALQQVLYGTDTRAFDRFGTSVAVAKDTVIVGAHELYEGERTIRKAVQAIIASVLPSPTSTTIQSGSFTLSFLRSNAGEDPTKMTTVKRLETRPIAFDISSTGLQAILETDFMLANIIVSREGPSASKGYAWYVTFAGSSGEVPLLEVDDRQLIGGEVTVKWVNRLAPVLRGNAYVFTRDSSGKWTEQASFFPRQKQYFSWFGSAVAVDKRTAVIGAPNRDTYISGTNSGGGFAADLGIISLRFSSKTYSVLEGDSLDVTVERCSRLGGFCAVDVYVTPQLYIEYDTGDAFSDRQSTSTYVPIIPHVGPYRKLSSLDAAGREGSTSVFFAKDVMGQEPFPQVGNGRWLTANSVGTANERDQFYGSSERRSLWVEAVFDYAGTSDYSSSSGELFFDGVDDLMHTFTVQTTSDYVVENPDETVMMRLSLPGIWPSVTGDLWSTLTIKDNGDGGSGARSYLAHLNPDSSLVQVQSDYSKSVSIFNAGNVAAVGAPLEKANTGVKCGAVHFFVRRSGFWERDATVFPFDCSPDMRFGASVALDGSLGLVRAIAGAPGVDAAYIYVYKRDGLTPAARWLQETRLDEPSVVTDDINHNYGGSNAVTIYGDIAAVGASGLESVYVYHRGVDGVWRLVSTLRASDRVQFQILERTVEQSYAFGHALDMDKRTIIVGAPFSDAGAFTPQQYHSAGFDRRFFAKGAAYVFHLQAQEQRVMLRTSNPLTSGSFRLSATRRGISGITRTISYSATAADVKAALEGTNGQDGDGSTIEALGFRLLEVGRIGSMDQGFTWSVTFIGEIVTVPVMAASWLGYGCPTCKAFSSSFIADPSRQILISEVVAIGSGWRQQTRVTAPDGNAGDQFGISVGLSGEQAIVGAAGSSALSTTTWNFETGDLTGWLTTGTAFDQQPTYGDNSYGRINTYRPAPFVGASPPGQRANHEGRYWVGTFEARPGAGKATTAAQVAAQMCAFANDELCRAPNYKVPSASASMGTTQGDSPQGTLTSLPFTIEGQWMSFRVGGGCDVRVVYVELLIDGQPAAVPESVAAEQVAVEVTADGTTSPSANTVRPVTATSKLRATGRCRETMQKTTWDLSAFQNRTAQIRVVDASSNPVWGHINFDDVRFSWGATRVAQTSTSKAGAAYTFRRRAPGTQFPTAKCEGVNRWTCAWEFQARLAASDKRSEDLFGSSVAVDDVLGVAVVAAPGQRGIDANNTIDRLLSDGLDVKKEGLAAMEEVGSLYVFRRSDEIRDGAGVLLRTPKWTSKEVLKMQYPQKQRQSHFGAALDLDGSDLIVGAPGISISPVLPQSGRAFAYDLDVAGVKFTNPWFSCIEGNADGLVGLTLSRSTATSNLTRALTVGYATEDRSAIGVDALKFAACMKVPSTQRKDCGDYQLTAGEVTFAAGETSKLVTVPVMEDNCLEQWEKHFVVRLHVPGGEPLLGEDFIARVRIDDDDFNSETC</sequence>
<keyword evidence="8" id="KW-1185">Reference proteome</keyword>
<name>A0ABD3FV41_9STRA</name>
<dbReference type="InterPro" id="IPR013519">
    <property type="entry name" value="Int_alpha_beta-p"/>
</dbReference>
<dbReference type="Pfam" id="PF03160">
    <property type="entry name" value="Calx-beta"/>
    <property type="match status" value="2"/>
</dbReference>
<dbReference type="InterPro" id="IPR038081">
    <property type="entry name" value="CalX-like_sf"/>
</dbReference>
<keyword evidence="3" id="KW-0106">Calcium</keyword>
<evidence type="ECO:0000259" key="6">
    <source>
        <dbReference type="Pfam" id="PF03160"/>
    </source>
</evidence>
<protein>
    <recommendedName>
        <fullName evidence="6">Calx-beta domain-containing protein</fullName>
    </recommendedName>
</protein>
<evidence type="ECO:0000256" key="1">
    <source>
        <dbReference type="ARBA" id="ARBA00022729"/>
    </source>
</evidence>
<dbReference type="SMART" id="SM00191">
    <property type="entry name" value="Int_alpha"/>
    <property type="match status" value="6"/>
</dbReference>
<evidence type="ECO:0000256" key="5">
    <source>
        <dbReference type="PROSITE-ProRule" id="PRU00803"/>
    </source>
</evidence>
<dbReference type="InterPro" id="IPR028994">
    <property type="entry name" value="Integrin_alpha_N"/>
</dbReference>
<organism evidence="7 8">
    <name type="scientific">Phytophthora oleae</name>
    <dbReference type="NCBI Taxonomy" id="2107226"/>
    <lineage>
        <taxon>Eukaryota</taxon>
        <taxon>Sar</taxon>
        <taxon>Stramenopiles</taxon>
        <taxon>Oomycota</taxon>
        <taxon>Peronosporomycetes</taxon>
        <taxon>Peronosporales</taxon>
        <taxon>Peronosporaceae</taxon>
        <taxon>Phytophthora</taxon>
    </lineage>
</organism>
<dbReference type="EMBL" id="JBIMZQ010000008">
    <property type="protein sequence ID" value="KAL3669536.1"/>
    <property type="molecule type" value="Genomic_DNA"/>
</dbReference>
<keyword evidence="4" id="KW-0325">Glycoprotein</keyword>
<reference evidence="7 8" key="1">
    <citation type="submission" date="2024-09" db="EMBL/GenBank/DDBJ databases">
        <title>Genome sequencing and assembly of Phytophthora oleae, isolate VK10A, causative agent of rot of olive drupes.</title>
        <authorList>
            <person name="Conti Taguali S."/>
            <person name="Riolo M."/>
            <person name="La Spada F."/>
            <person name="Cacciola S.O."/>
            <person name="Dionisio G."/>
        </authorList>
    </citation>
    <scope>NUCLEOTIDE SEQUENCE [LARGE SCALE GENOMIC DNA]</scope>
    <source>
        <strain evidence="7 8">VK10A</strain>
    </source>
</reference>
<dbReference type="PANTHER" id="PTHR36220">
    <property type="entry name" value="UNNAMED PRODUCT"/>
    <property type="match status" value="1"/>
</dbReference>
<accession>A0ABD3FV41</accession>
<feature type="domain" description="Calx-beta" evidence="6">
    <location>
        <begin position="3259"/>
        <end position="3323"/>
    </location>
</feature>
<dbReference type="SUPFAM" id="SSF141072">
    <property type="entry name" value="CalX-like"/>
    <property type="match status" value="2"/>
</dbReference>
<dbReference type="Gene3D" id="2.60.40.2030">
    <property type="match status" value="1"/>
</dbReference>
<evidence type="ECO:0000313" key="8">
    <source>
        <dbReference type="Proteomes" id="UP001632037"/>
    </source>
</evidence>
<keyword evidence="2" id="KW-0677">Repeat</keyword>
<dbReference type="SUPFAM" id="SSF69318">
    <property type="entry name" value="Integrin alpha N-terminal domain"/>
    <property type="match status" value="1"/>
</dbReference>
<dbReference type="Pfam" id="PF14312">
    <property type="entry name" value="FG-GAP_2"/>
    <property type="match status" value="6"/>
</dbReference>
<proteinExistence type="predicted"/>
<gene>
    <name evidence="7" type="ORF">V7S43_004923</name>
</gene>
<evidence type="ECO:0000256" key="2">
    <source>
        <dbReference type="ARBA" id="ARBA00022737"/>
    </source>
</evidence>
<dbReference type="InterPro" id="IPR013517">
    <property type="entry name" value="FG-GAP"/>
</dbReference>